<accession>A0A8G1R849</accession>
<dbReference type="Proteomes" id="UP000249526">
    <property type="component" value="Unassembled WGS sequence"/>
</dbReference>
<sequence length="80" mass="9340">MDEGGFNHCCLPWPPDMHRRNDPPESCKMNLLRCCLLEWNRLSRLLLPPTLLFMMIVVSLPSHHIFHPFVTGERASWRAA</sequence>
<name>A0A8G1R849_9EURO</name>
<proteinExistence type="predicted"/>
<keyword evidence="2" id="KW-1185">Reference proteome</keyword>
<dbReference type="GeneID" id="37157847"/>
<dbReference type="RefSeq" id="XP_025519206.1">
    <property type="nucleotide sequence ID" value="XM_025654445.1"/>
</dbReference>
<protein>
    <submittedName>
        <fullName evidence="1">Uncharacterized protein</fullName>
    </submittedName>
</protein>
<gene>
    <name evidence="1" type="ORF">BO85DRAFT_192790</name>
</gene>
<reference evidence="1 2" key="1">
    <citation type="submission" date="2018-02" db="EMBL/GenBank/DDBJ databases">
        <title>The genomes of Aspergillus section Nigri reveals drivers in fungal speciation.</title>
        <authorList>
            <consortium name="DOE Joint Genome Institute"/>
            <person name="Vesth T.C."/>
            <person name="Nybo J."/>
            <person name="Theobald S."/>
            <person name="Brandl J."/>
            <person name="Frisvad J.C."/>
            <person name="Nielsen K.F."/>
            <person name="Lyhne E.K."/>
            <person name="Kogle M.E."/>
            <person name="Kuo A."/>
            <person name="Riley R."/>
            <person name="Clum A."/>
            <person name="Nolan M."/>
            <person name="Lipzen A."/>
            <person name="Salamov A."/>
            <person name="Henrissat B."/>
            <person name="Wiebenga A."/>
            <person name="De vries R.P."/>
            <person name="Grigoriev I.V."/>
            <person name="Mortensen U.H."/>
            <person name="Andersen M.R."/>
            <person name="Baker S.E."/>
        </authorList>
    </citation>
    <scope>NUCLEOTIDE SEQUENCE [LARGE SCALE GENOMIC DNA]</scope>
    <source>
        <strain evidence="1 2">CBS 112811</strain>
    </source>
</reference>
<evidence type="ECO:0000313" key="1">
    <source>
        <dbReference type="EMBL" id="RAH61284.1"/>
    </source>
</evidence>
<dbReference type="EMBL" id="KZ825056">
    <property type="protein sequence ID" value="RAH61284.1"/>
    <property type="molecule type" value="Genomic_DNA"/>
</dbReference>
<organism evidence="1 2">
    <name type="scientific">Aspergillus piperis CBS 112811</name>
    <dbReference type="NCBI Taxonomy" id="1448313"/>
    <lineage>
        <taxon>Eukaryota</taxon>
        <taxon>Fungi</taxon>
        <taxon>Dikarya</taxon>
        <taxon>Ascomycota</taxon>
        <taxon>Pezizomycotina</taxon>
        <taxon>Eurotiomycetes</taxon>
        <taxon>Eurotiomycetidae</taxon>
        <taxon>Eurotiales</taxon>
        <taxon>Aspergillaceae</taxon>
        <taxon>Aspergillus</taxon>
        <taxon>Aspergillus subgen. Circumdati</taxon>
    </lineage>
</organism>
<dbReference type="AlphaFoldDB" id="A0A8G1R849"/>
<evidence type="ECO:0000313" key="2">
    <source>
        <dbReference type="Proteomes" id="UP000249526"/>
    </source>
</evidence>